<dbReference type="GO" id="GO:0006783">
    <property type="term" value="P:heme biosynthetic process"/>
    <property type="evidence" value="ECO:0007669"/>
    <property type="project" value="UniProtKB-UniRule"/>
</dbReference>
<dbReference type="Proteomes" id="UP000031668">
    <property type="component" value="Unassembled WGS sequence"/>
</dbReference>
<keyword evidence="4 8" id="KW-0350">Heme biosynthesis</keyword>
<keyword evidence="8" id="KW-0472">Membrane</keyword>
<dbReference type="EC" id="4.98.1.1" evidence="8"/>
<dbReference type="CDD" id="cd03411">
    <property type="entry name" value="Ferrochelatase_N"/>
    <property type="match status" value="1"/>
</dbReference>
<dbReference type="InterPro" id="IPR033644">
    <property type="entry name" value="Ferrochelatase_C"/>
</dbReference>
<keyword evidence="5 8" id="KW-0456">Lyase</keyword>
<protein>
    <recommendedName>
        <fullName evidence="8">Ferrochelatase</fullName>
        <ecNumber evidence="8">4.98.1.1</ecNumber>
    </recommendedName>
</protein>
<evidence type="ECO:0000256" key="4">
    <source>
        <dbReference type="ARBA" id="ARBA00023133"/>
    </source>
</evidence>
<evidence type="ECO:0000256" key="1">
    <source>
        <dbReference type="ARBA" id="ARBA00004943"/>
    </source>
</evidence>
<keyword evidence="10" id="KW-1185">Reference proteome</keyword>
<keyword evidence="6 8" id="KW-0627">Porphyrin biosynthesis</keyword>
<dbReference type="InterPro" id="IPR019772">
    <property type="entry name" value="Ferrochelatase_AS"/>
</dbReference>
<dbReference type="PROSITE" id="PS00534">
    <property type="entry name" value="FERROCHELATASE"/>
    <property type="match status" value="1"/>
</dbReference>
<dbReference type="Pfam" id="PF00762">
    <property type="entry name" value="Ferrochelatase"/>
    <property type="match status" value="1"/>
</dbReference>
<dbReference type="Gene3D" id="3.40.50.1400">
    <property type="match status" value="2"/>
</dbReference>
<gene>
    <name evidence="9" type="ORF">RF11_05290</name>
</gene>
<dbReference type="GO" id="GO:0005743">
    <property type="term" value="C:mitochondrial inner membrane"/>
    <property type="evidence" value="ECO:0007669"/>
    <property type="project" value="UniProtKB-SubCell"/>
</dbReference>
<organism evidence="9 10">
    <name type="scientific">Thelohanellus kitauei</name>
    <name type="common">Myxosporean</name>
    <dbReference type="NCBI Taxonomy" id="669202"/>
    <lineage>
        <taxon>Eukaryota</taxon>
        <taxon>Metazoa</taxon>
        <taxon>Cnidaria</taxon>
        <taxon>Myxozoa</taxon>
        <taxon>Myxosporea</taxon>
        <taxon>Bivalvulida</taxon>
        <taxon>Platysporina</taxon>
        <taxon>Myxobolidae</taxon>
        <taxon>Thelohanellus</taxon>
    </lineage>
</organism>
<dbReference type="InterPro" id="IPR033659">
    <property type="entry name" value="Ferrochelatase_N"/>
</dbReference>
<dbReference type="SUPFAM" id="SSF53800">
    <property type="entry name" value="Chelatase"/>
    <property type="match status" value="1"/>
</dbReference>
<dbReference type="GO" id="GO:0004325">
    <property type="term" value="F:ferrochelatase activity"/>
    <property type="evidence" value="ECO:0007669"/>
    <property type="project" value="UniProtKB-UniRule"/>
</dbReference>
<comment type="similarity">
    <text evidence="2 8">Belongs to the ferrochelatase family.</text>
</comment>
<evidence type="ECO:0000313" key="10">
    <source>
        <dbReference type="Proteomes" id="UP000031668"/>
    </source>
</evidence>
<dbReference type="InterPro" id="IPR001015">
    <property type="entry name" value="Ferrochelatase"/>
</dbReference>
<dbReference type="CDD" id="cd00419">
    <property type="entry name" value="Ferrochelatase_C"/>
    <property type="match status" value="1"/>
</dbReference>
<comment type="caution">
    <text evidence="9">The sequence shown here is derived from an EMBL/GenBank/DDBJ whole genome shotgun (WGS) entry which is preliminary data.</text>
</comment>
<dbReference type="NCBIfam" id="TIGR00109">
    <property type="entry name" value="hemH"/>
    <property type="match status" value="1"/>
</dbReference>
<dbReference type="HAMAP" id="MF_00323">
    <property type="entry name" value="Ferrochelatase"/>
    <property type="match status" value="1"/>
</dbReference>
<dbReference type="OrthoDB" id="1323at2759"/>
<comment type="pathway">
    <text evidence="1 8">Porphyrin-containing compound metabolism; protoheme biosynthesis; protoheme from protoporphyrin-IX: step 1/1.</text>
</comment>
<evidence type="ECO:0000256" key="3">
    <source>
        <dbReference type="ARBA" id="ARBA00023004"/>
    </source>
</evidence>
<evidence type="ECO:0000313" key="9">
    <source>
        <dbReference type="EMBL" id="KII69040.1"/>
    </source>
</evidence>
<comment type="function">
    <text evidence="8">Catalyzes the ferrous insertion into protoporphyrin IX.</text>
</comment>
<evidence type="ECO:0000256" key="8">
    <source>
        <dbReference type="RuleBase" id="RU000607"/>
    </source>
</evidence>
<dbReference type="AlphaFoldDB" id="A0A0C2MXZ3"/>
<evidence type="ECO:0000256" key="2">
    <source>
        <dbReference type="ARBA" id="ARBA00007718"/>
    </source>
</evidence>
<name>A0A0C2MXZ3_THEKT</name>
<evidence type="ECO:0000256" key="5">
    <source>
        <dbReference type="ARBA" id="ARBA00023239"/>
    </source>
</evidence>
<keyword evidence="3 8" id="KW-0408">Iron</keyword>
<keyword evidence="8" id="KW-0496">Mitochondrion</keyword>
<keyword evidence="8" id="KW-0999">Mitochondrion inner membrane</keyword>
<comment type="subcellular location">
    <subcellularLocation>
        <location evidence="8">Mitochondrion inner membrane</location>
    </subcellularLocation>
</comment>
<accession>A0A0C2MXZ3</accession>
<dbReference type="UniPathway" id="UPA00252">
    <property type="reaction ID" value="UER00325"/>
</dbReference>
<comment type="catalytic activity">
    <reaction evidence="7">
        <text>heme b + 2 H(+) = protoporphyrin IX + Fe(2+)</text>
        <dbReference type="Rhea" id="RHEA:22584"/>
        <dbReference type="ChEBI" id="CHEBI:15378"/>
        <dbReference type="ChEBI" id="CHEBI:29033"/>
        <dbReference type="ChEBI" id="CHEBI:57306"/>
        <dbReference type="ChEBI" id="CHEBI:60344"/>
        <dbReference type="EC" id="4.98.1.1"/>
    </reaction>
    <physiologicalReaction direction="right-to-left" evidence="7">
        <dbReference type="Rhea" id="RHEA:22586"/>
    </physiologicalReaction>
</comment>
<sequence length="358" mass="40914">MTIKTGIVMLNMGEPRFPQESRDYLFNILNDKDFANLVFRSILAPLISRIKSKSLEKKYNMIGGESPLRKWTHVQGSKMCEILDVMSPETSPHKYYVGFRYSPPFTHDAISSALQDGVERLIFFSQYPQFSCSTSGSSFNEAADFFIKNPSNIPQISMIDRWYDHPSYIKSYVTNLKMGLEQVDASVRDKIPIIFSPHSVPMSVVIRGDSYTLEATSTIHDIIKENGTRNPTHLAWQSKSGCGQWMEPDTNVVVDSLIEKGRGVNGILLAPVSFTCDNVETSYDIDIAMKKRLEQKLYRVPSFNDQDHFAQVFMRLIEALADIVVDHIKGNLPNERYRQQCHQCMNPRCTESRRIFLT</sequence>
<reference evidence="9 10" key="1">
    <citation type="journal article" date="2014" name="Genome Biol. Evol.">
        <title>The genome of the myxosporean Thelohanellus kitauei shows adaptations to nutrient acquisition within its fish host.</title>
        <authorList>
            <person name="Yang Y."/>
            <person name="Xiong J."/>
            <person name="Zhou Z."/>
            <person name="Huo F."/>
            <person name="Miao W."/>
            <person name="Ran C."/>
            <person name="Liu Y."/>
            <person name="Zhang J."/>
            <person name="Feng J."/>
            <person name="Wang M."/>
            <person name="Wang M."/>
            <person name="Wang L."/>
            <person name="Yao B."/>
        </authorList>
    </citation>
    <scope>NUCLEOTIDE SEQUENCE [LARGE SCALE GENOMIC DNA]</scope>
    <source>
        <strain evidence="9">Wuqing</strain>
    </source>
</reference>
<evidence type="ECO:0000256" key="7">
    <source>
        <dbReference type="ARBA" id="ARBA00049915"/>
    </source>
</evidence>
<proteinExistence type="inferred from homology"/>
<dbReference type="PANTHER" id="PTHR11108">
    <property type="entry name" value="FERROCHELATASE"/>
    <property type="match status" value="1"/>
</dbReference>
<dbReference type="OMA" id="DPYHCEC"/>
<dbReference type="PANTHER" id="PTHR11108:SF1">
    <property type="entry name" value="FERROCHELATASE, MITOCHONDRIAL"/>
    <property type="match status" value="1"/>
</dbReference>
<evidence type="ECO:0000256" key="6">
    <source>
        <dbReference type="ARBA" id="ARBA00023244"/>
    </source>
</evidence>
<dbReference type="EMBL" id="JWZT01002637">
    <property type="protein sequence ID" value="KII69040.1"/>
    <property type="molecule type" value="Genomic_DNA"/>
</dbReference>